<protein>
    <submittedName>
        <fullName evidence="1">Uncharacterized protein</fullName>
    </submittedName>
</protein>
<name>A0A9Q1JJN5_9CARY</name>
<gene>
    <name evidence="1" type="ORF">Cgig2_001738</name>
</gene>
<evidence type="ECO:0000313" key="2">
    <source>
        <dbReference type="Proteomes" id="UP001153076"/>
    </source>
</evidence>
<organism evidence="1 2">
    <name type="scientific">Carnegiea gigantea</name>
    <dbReference type="NCBI Taxonomy" id="171969"/>
    <lineage>
        <taxon>Eukaryota</taxon>
        <taxon>Viridiplantae</taxon>
        <taxon>Streptophyta</taxon>
        <taxon>Embryophyta</taxon>
        <taxon>Tracheophyta</taxon>
        <taxon>Spermatophyta</taxon>
        <taxon>Magnoliopsida</taxon>
        <taxon>eudicotyledons</taxon>
        <taxon>Gunneridae</taxon>
        <taxon>Pentapetalae</taxon>
        <taxon>Caryophyllales</taxon>
        <taxon>Cactineae</taxon>
        <taxon>Cactaceae</taxon>
        <taxon>Cactoideae</taxon>
        <taxon>Echinocereeae</taxon>
        <taxon>Carnegiea</taxon>
    </lineage>
</organism>
<evidence type="ECO:0000313" key="1">
    <source>
        <dbReference type="EMBL" id="KAJ8420605.1"/>
    </source>
</evidence>
<comment type="caution">
    <text evidence="1">The sequence shown here is derived from an EMBL/GenBank/DDBJ whole genome shotgun (WGS) entry which is preliminary data.</text>
</comment>
<reference evidence="1" key="1">
    <citation type="submission" date="2022-04" db="EMBL/GenBank/DDBJ databases">
        <title>Carnegiea gigantea Genome sequencing and assembly v2.</title>
        <authorList>
            <person name="Copetti D."/>
            <person name="Sanderson M.J."/>
            <person name="Burquez A."/>
            <person name="Wojciechowski M.F."/>
        </authorList>
    </citation>
    <scope>NUCLEOTIDE SEQUENCE</scope>
    <source>
        <strain evidence="1">SGP5-SGP5p</strain>
        <tissue evidence="1">Aerial part</tissue>
    </source>
</reference>
<keyword evidence="2" id="KW-1185">Reference proteome</keyword>
<dbReference type="AlphaFoldDB" id="A0A9Q1JJN5"/>
<proteinExistence type="predicted"/>
<dbReference type="EMBL" id="JAKOGI010003310">
    <property type="protein sequence ID" value="KAJ8420605.1"/>
    <property type="molecule type" value="Genomic_DNA"/>
</dbReference>
<dbReference type="Proteomes" id="UP001153076">
    <property type="component" value="Unassembled WGS sequence"/>
</dbReference>
<dbReference type="OrthoDB" id="1096772at2759"/>
<accession>A0A9Q1JJN5</accession>
<sequence length="316" mass="36128">MYLIPSTRFPTRSTLLCPNYPPFLARSTLYSHDSSKAKQLWGLPKVVLSYKGGYELFRSIDNTHYSYGDSHQATPIAALEYESTRSRWIQSKSLGYTTNLPWIDGIQADLMMLISKNDWLLPGQPSQHPAQPETEPPIPSDPHSIHMDELLACYLIEKIWGDRIPLPAIIRKTKKDWHFVKGQVDYIDACNDWNMIRFANSEDRLLVYDLRPTPSLTRTLAQSPELLNGDYPPSKEPSSSTYEATHLTNNWVTVQDDNSTHSDNLIAMVEDVEKGMDADENVDMFLNLENIEDVEMSTNSTEIKRIEEGEEYNSHT</sequence>